<protein>
    <submittedName>
        <fullName evidence="1">Uncharacterized protein</fullName>
    </submittedName>
</protein>
<dbReference type="EMBL" id="CAKOGP040002436">
    <property type="protein sequence ID" value="CAJ1969934.1"/>
    <property type="molecule type" value="Genomic_DNA"/>
</dbReference>
<gene>
    <name evidence="1" type="ORF">CYCCA115_LOCUS23959</name>
</gene>
<evidence type="ECO:0000313" key="2">
    <source>
        <dbReference type="Proteomes" id="UP001295423"/>
    </source>
</evidence>
<comment type="caution">
    <text evidence="1">The sequence shown here is derived from an EMBL/GenBank/DDBJ whole genome shotgun (WGS) entry which is preliminary data.</text>
</comment>
<organism evidence="1 2">
    <name type="scientific">Cylindrotheca closterium</name>
    <dbReference type="NCBI Taxonomy" id="2856"/>
    <lineage>
        <taxon>Eukaryota</taxon>
        <taxon>Sar</taxon>
        <taxon>Stramenopiles</taxon>
        <taxon>Ochrophyta</taxon>
        <taxon>Bacillariophyta</taxon>
        <taxon>Bacillariophyceae</taxon>
        <taxon>Bacillariophycidae</taxon>
        <taxon>Bacillariales</taxon>
        <taxon>Bacillariaceae</taxon>
        <taxon>Cylindrotheca</taxon>
    </lineage>
</organism>
<keyword evidence="2" id="KW-1185">Reference proteome</keyword>
<dbReference type="AlphaFoldDB" id="A0AAD2GDP3"/>
<evidence type="ECO:0000313" key="1">
    <source>
        <dbReference type="EMBL" id="CAJ1969934.1"/>
    </source>
</evidence>
<proteinExistence type="predicted"/>
<reference evidence="1" key="1">
    <citation type="submission" date="2023-08" db="EMBL/GenBank/DDBJ databases">
        <authorList>
            <person name="Audoor S."/>
            <person name="Bilcke G."/>
        </authorList>
    </citation>
    <scope>NUCLEOTIDE SEQUENCE</scope>
</reference>
<accession>A0AAD2GDP3</accession>
<dbReference type="Proteomes" id="UP001295423">
    <property type="component" value="Unassembled WGS sequence"/>
</dbReference>
<name>A0AAD2GDP3_9STRA</name>
<sequence length="108" mass="12319">MSNVCQQQRQQQQHQEFNEAYADILKACQSFYELPRSPCASALQLSPRLEDGLLEMSDSNNSANPQDPDMDAIQCDGCCTIHHHTPRAMSDYEQRTEAQIIQSSCRQR</sequence>